<proteinExistence type="predicted"/>
<sequence length="76" mass="8659">MDEDDCSDIESVFCNSIYTHFLQSYPNSTHEVYLLTMDDGSDGIGRLAFSIFLRLKMESEVATEYHISILVPNVYA</sequence>
<evidence type="ECO:0000313" key="1">
    <source>
        <dbReference type="EMBL" id="RUP46654.1"/>
    </source>
</evidence>
<reference evidence="1 2" key="1">
    <citation type="journal article" date="2018" name="New Phytol.">
        <title>Phylogenomics of Endogonaceae and evolution of mycorrhizas within Mucoromycota.</title>
        <authorList>
            <person name="Chang Y."/>
            <person name="Desiro A."/>
            <person name="Na H."/>
            <person name="Sandor L."/>
            <person name="Lipzen A."/>
            <person name="Clum A."/>
            <person name="Barry K."/>
            <person name="Grigoriev I.V."/>
            <person name="Martin F.M."/>
            <person name="Stajich J.E."/>
            <person name="Smith M.E."/>
            <person name="Bonito G."/>
            <person name="Spatafora J.W."/>
        </authorList>
    </citation>
    <scope>NUCLEOTIDE SEQUENCE [LARGE SCALE GENOMIC DNA]</scope>
    <source>
        <strain evidence="1 2">GMNB39</strain>
    </source>
</reference>
<gene>
    <name evidence="1" type="ORF">BC936DRAFT_146676</name>
</gene>
<name>A0A433D727_9FUNG</name>
<keyword evidence="2" id="KW-1185">Reference proteome</keyword>
<comment type="caution">
    <text evidence="1">The sequence shown here is derived from an EMBL/GenBank/DDBJ whole genome shotgun (WGS) entry which is preliminary data.</text>
</comment>
<organism evidence="1 2">
    <name type="scientific">Jimgerdemannia flammicorona</name>
    <dbReference type="NCBI Taxonomy" id="994334"/>
    <lineage>
        <taxon>Eukaryota</taxon>
        <taxon>Fungi</taxon>
        <taxon>Fungi incertae sedis</taxon>
        <taxon>Mucoromycota</taxon>
        <taxon>Mucoromycotina</taxon>
        <taxon>Endogonomycetes</taxon>
        <taxon>Endogonales</taxon>
        <taxon>Endogonaceae</taxon>
        <taxon>Jimgerdemannia</taxon>
    </lineage>
</organism>
<dbReference type="Proteomes" id="UP000268093">
    <property type="component" value="Unassembled WGS sequence"/>
</dbReference>
<accession>A0A433D727</accession>
<dbReference type="EMBL" id="RBNI01005485">
    <property type="protein sequence ID" value="RUP46654.1"/>
    <property type="molecule type" value="Genomic_DNA"/>
</dbReference>
<protein>
    <submittedName>
        <fullName evidence="1">Uncharacterized protein</fullName>
    </submittedName>
</protein>
<dbReference type="OrthoDB" id="10003767at2759"/>
<evidence type="ECO:0000313" key="2">
    <source>
        <dbReference type="Proteomes" id="UP000268093"/>
    </source>
</evidence>
<dbReference type="AlphaFoldDB" id="A0A433D727"/>